<dbReference type="PANTHER" id="PTHR24093:SF369">
    <property type="entry name" value="CALCIUM-TRANSPORTING ATPASE"/>
    <property type="match status" value="1"/>
</dbReference>
<gene>
    <name evidence="14" type="ORF">BLNAU_13880</name>
</gene>
<dbReference type="Gene3D" id="3.40.50.1000">
    <property type="entry name" value="HAD superfamily/HAD-like"/>
    <property type="match status" value="1"/>
</dbReference>
<feature type="region of interest" description="Disordered" evidence="10">
    <location>
        <begin position="509"/>
        <end position="543"/>
    </location>
</feature>
<keyword evidence="15" id="KW-1185">Reference proteome</keyword>
<dbReference type="InterPro" id="IPR023299">
    <property type="entry name" value="ATPase_P-typ_cyto_dom_N"/>
</dbReference>
<feature type="transmembrane region" description="Helical" evidence="11">
    <location>
        <begin position="912"/>
        <end position="929"/>
    </location>
</feature>
<evidence type="ECO:0000256" key="7">
    <source>
        <dbReference type="ARBA" id="ARBA00022967"/>
    </source>
</evidence>
<dbReference type="NCBIfam" id="TIGR01494">
    <property type="entry name" value="ATPase_P-type"/>
    <property type="match status" value="2"/>
</dbReference>
<evidence type="ECO:0000259" key="12">
    <source>
        <dbReference type="Pfam" id="PF00122"/>
    </source>
</evidence>
<evidence type="ECO:0000313" key="15">
    <source>
        <dbReference type="Proteomes" id="UP001281761"/>
    </source>
</evidence>
<dbReference type="SUPFAM" id="SSF56784">
    <property type="entry name" value="HAD-like"/>
    <property type="match status" value="1"/>
</dbReference>
<dbReference type="InterPro" id="IPR023298">
    <property type="entry name" value="ATPase_P-typ_TM_dom_sf"/>
</dbReference>
<keyword evidence="4" id="KW-0547">Nucleotide-binding</keyword>
<feature type="transmembrane region" description="Helical" evidence="11">
    <location>
        <begin position="981"/>
        <end position="1005"/>
    </location>
</feature>
<dbReference type="InterPro" id="IPR018303">
    <property type="entry name" value="ATPase_P-typ_P_site"/>
</dbReference>
<dbReference type="SFLD" id="SFLDF00027">
    <property type="entry name" value="p-type_atpase"/>
    <property type="match status" value="1"/>
</dbReference>
<evidence type="ECO:0000256" key="11">
    <source>
        <dbReference type="SAM" id="Phobius"/>
    </source>
</evidence>
<dbReference type="PRINTS" id="PR00121">
    <property type="entry name" value="NAKATPASE"/>
</dbReference>
<dbReference type="Pfam" id="PF00122">
    <property type="entry name" value="E1-E2_ATPase"/>
    <property type="match status" value="1"/>
</dbReference>
<feature type="transmembrane region" description="Helical" evidence="11">
    <location>
        <begin position="9"/>
        <end position="28"/>
    </location>
</feature>
<proteinExistence type="predicted"/>
<feature type="transmembrane region" description="Helical" evidence="11">
    <location>
        <begin position="243"/>
        <end position="268"/>
    </location>
</feature>
<keyword evidence="2 11" id="KW-0812">Transmembrane</keyword>
<dbReference type="SFLD" id="SFLDG00002">
    <property type="entry name" value="C1.7:_P-type_atpase_like"/>
    <property type="match status" value="1"/>
</dbReference>
<feature type="transmembrane region" description="Helical" evidence="11">
    <location>
        <begin position="949"/>
        <end position="969"/>
    </location>
</feature>
<dbReference type="Proteomes" id="UP001281761">
    <property type="component" value="Unassembled WGS sequence"/>
</dbReference>
<reference evidence="14 15" key="1">
    <citation type="journal article" date="2022" name="bioRxiv">
        <title>Genomics of Preaxostyla Flagellates Illuminates Evolutionary Transitions and the Path Towards Mitochondrial Loss.</title>
        <authorList>
            <person name="Novak L.V.F."/>
            <person name="Treitli S.C."/>
            <person name="Pyrih J."/>
            <person name="Halakuc P."/>
            <person name="Pipaliya S.V."/>
            <person name="Vacek V."/>
            <person name="Brzon O."/>
            <person name="Soukal P."/>
            <person name="Eme L."/>
            <person name="Dacks J.B."/>
            <person name="Karnkowska A."/>
            <person name="Elias M."/>
            <person name="Hampl V."/>
        </authorList>
    </citation>
    <scope>NUCLEOTIDE SEQUENCE [LARGE SCALE GENOMIC DNA]</scope>
    <source>
        <strain evidence="14">NAU3</strain>
        <tissue evidence="14">Gut</tissue>
    </source>
</reference>
<feature type="domain" description="Cation-transporting P-type ATPase C-terminal" evidence="13">
    <location>
        <begin position="812"/>
        <end position="1002"/>
    </location>
</feature>
<evidence type="ECO:0000313" key="14">
    <source>
        <dbReference type="EMBL" id="KAK2951142.1"/>
    </source>
</evidence>
<dbReference type="Pfam" id="PF00689">
    <property type="entry name" value="Cation_ATPase_C"/>
    <property type="match status" value="1"/>
</dbReference>
<dbReference type="SUPFAM" id="SSF81660">
    <property type="entry name" value="Metal cation-transporting ATPase, ATP-binding domain N"/>
    <property type="match status" value="1"/>
</dbReference>
<evidence type="ECO:0000256" key="2">
    <source>
        <dbReference type="ARBA" id="ARBA00022692"/>
    </source>
</evidence>
<organism evidence="14 15">
    <name type="scientific">Blattamonas nauphoetae</name>
    <dbReference type="NCBI Taxonomy" id="2049346"/>
    <lineage>
        <taxon>Eukaryota</taxon>
        <taxon>Metamonada</taxon>
        <taxon>Preaxostyla</taxon>
        <taxon>Oxymonadida</taxon>
        <taxon>Blattamonas</taxon>
    </lineage>
</organism>
<evidence type="ECO:0000256" key="4">
    <source>
        <dbReference type="ARBA" id="ARBA00022741"/>
    </source>
</evidence>
<feature type="domain" description="P-type ATPase A" evidence="12">
    <location>
        <begin position="79"/>
        <end position="178"/>
    </location>
</feature>
<feature type="transmembrane region" description="Helical" evidence="11">
    <location>
        <begin position="202"/>
        <end position="223"/>
    </location>
</feature>
<dbReference type="InterPro" id="IPR036412">
    <property type="entry name" value="HAD-like_sf"/>
</dbReference>
<feature type="transmembrane region" description="Helical" evidence="11">
    <location>
        <begin position="787"/>
        <end position="808"/>
    </location>
</feature>
<evidence type="ECO:0000256" key="6">
    <source>
        <dbReference type="ARBA" id="ARBA00022842"/>
    </source>
</evidence>
<dbReference type="SUPFAM" id="SSF81653">
    <property type="entry name" value="Calcium ATPase, transduction domain A"/>
    <property type="match status" value="1"/>
</dbReference>
<dbReference type="InterPro" id="IPR001757">
    <property type="entry name" value="P_typ_ATPase"/>
</dbReference>
<dbReference type="InterPro" id="IPR059000">
    <property type="entry name" value="ATPase_P-type_domA"/>
</dbReference>
<evidence type="ECO:0000256" key="1">
    <source>
        <dbReference type="ARBA" id="ARBA00004127"/>
    </source>
</evidence>
<evidence type="ECO:0000256" key="8">
    <source>
        <dbReference type="ARBA" id="ARBA00022989"/>
    </source>
</evidence>
<dbReference type="SUPFAM" id="SSF81665">
    <property type="entry name" value="Calcium ATPase, transmembrane domain M"/>
    <property type="match status" value="1"/>
</dbReference>
<name>A0ABQ9XF92_9EUKA</name>
<dbReference type="Gene3D" id="2.70.150.10">
    <property type="entry name" value="Calcium-transporting ATPase, cytoplasmic transduction domain A"/>
    <property type="match status" value="1"/>
</dbReference>
<dbReference type="Pfam" id="PF13246">
    <property type="entry name" value="Cation_ATPase"/>
    <property type="match status" value="1"/>
</dbReference>
<dbReference type="PROSITE" id="PS00154">
    <property type="entry name" value="ATPASE_E1_E2"/>
    <property type="match status" value="1"/>
</dbReference>
<feature type="transmembrane region" description="Helical" evidence="11">
    <location>
        <begin position="40"/>
        <end position="62"/>
    </location>
</feature>
<comment type="caution">
    <text evidence="14">The sequence shown here is derived from an EMBL/GenBank/DDBJ whole genome shotgun (WGS) entry which is preliminary data.</text>
</comment>
<feature type="compositionally biased region" description="Basic and acidic residues" evidence="10">
    <location>
        <begin position="509"/>
        <end position="522"/>
    </location>
</feature>
<sequence length="1024" mass="111337">MLVEAAGDFTLILLTILAVISIVLGIIMPDSDDPTEEVHIPGWVDGLAILVTVAAVIIVTTINNWSQDKQFRALNKEQQNRSCSVLRDGQFVTIGSNDLVVGDVVRVDAGELIPADLILFESQLLECNESVLTGESLGIYKSEKDDPFLLSGCTITNGTGMAFVICVGSHSQLGIVNKSLSSDTDTSETPLQARLDDIAKQIGYVGVGAAVLYLIFFIIRWIYHLVKHDGSKNATIRALCDAVIIAVTIVVAAVPEGLPLAVTLSLAFSLNRMLKDQILVRVLSSCETMGEITSLCIDKTGTLTQNSLSVQQVWAQDSVWDTITRHSPNTLVEEATVASISINNSASIGERQRVRINPASRSGGVVSVSGDSTDCGLVEFVEESGFSVTEARKQAKVLHRLQFTPDRKRTTVLIETARQDGATDWIVLCKGAPDYVLPFVTTVTRTSCQSEARTSLRLSSTFNPASFSFETLTPKQKARIETKGNEMGSSGMRVLSVAWKVLSPTEKEEIRQKLTAEADHPTHPTQPTSSFSPSSEPVPQNPISPYFPPEASLAALLETSLSFLSFVGLSDPIRPGASQCVSDCTTAGVKIRIVTGDSSATALSVARQIGIVPISNVLADSDTFNMQDSDDAPLIIRQEQSTPVINVSTSQSPFSPHSSNGLATRFPSLTYLTPTCCLIEGHDFRSMSPSEVDSILSTLAILSRSTPLDKLTLVSALQRQNEIVGVTGDGTNDAPALKKSDVGMAMGICGTDVAVNASSIVIKDDNISSIVKGIRWGRNVFDSIRKFIQFQLTVNVVALTISIIGSLFEVKAFSAVELLWINLIMDSFAALALATDSPADDVMLRPPIGKEEGIVTKSMLRNIVTQSVVQLIVLTFILFAFRTAPFNGTSLKFSLFFSPSGTNHLILHSRQHHTFFFNTFVFFQIFNMINSRRCYDELHIFTSFFSNKLFVSIWFLILVVQILLIQVTPLSRFISCSPLTLLQWVVSVLIATLSLFTAVIAKCVYHPLSKRIVPKRKSLSHKTV</sequence>
<protein>
    <submittedName>
        <fullName evidence="14">Ion-transporting P-type ATPase</fullName>
    </submittedName>
</protein>
<dbReference type="InterPro" id="IPR023214">
    <property type="entry name" value="HAD_sf"/>
</dbReference>
<keyword evidence="6" id="KW-0460">Magnesium</keyword>
<dbReference type="Gene3D" id="3.40.1110.10">
    <property type="entry name" value="Calcium-transporting ATPase, cytoplasmic domain N"/>
    <property type="match status" value="1"/>
</dbReference>
<keyword evidence="7" id="KW-1278">Translocase</keyword>
<dbReference type="EMBL" id="JARBJD010000123">
    <property type="protein sequence ID" value="KAK2951142.1"/>
    <property type="molecule type" value="Genomic_DNA"/>
</dbReference>
<keyword evidence="5" id="KW-0067">ATP-binding</keyword>
<evidence type="ECO:0000259" key="13">
    <source>
        <dbReference type="Pfam" id="PF00689"/>
    </source>
</evidence>
<dbReference type="InterPro" id="IPR044492">
    <property type="entry name" value="P_typ_ATPase_HD_dom"/>
</dbReference>
<evidence type="ECO:0000256" key="5">
    <source>
        <dbReference type="ARBA" id="ARBA00022840"/>
    </source>
</evidence>
<accession>A0ABQ9XF92</accession>
<evidence type="ECO:0000256" key="10">
    <source>
        <dbReference type="SAM" id="MobiDB-lite"/>
    </source>
</evidence>
<dbReference type="Gene3D" id="1.20.1110.10">
    <property type="entry name" value="Calcium-transporting ATPase, transmembrane domain"/>
    <property type="match status" value="1"/>
</dbReference>
<keyword evidence="9 11" id="KW-0472">Membrane</keyword>
<keyword evidence="8 11" id="KW-1133">Transmembrane helix</keyword>
<feature type="transmembrane region" description="Helical" evidence="11">
    <location>
        <begin position="860"/>
        <end position="881"/>
    </location>
</feature>
<feature type="compositionally biased region" description="Low complexity" evidence="10">
    <location>
        <begin position="523"/>
        <end position="538"/>
    </location>
</feature>
<dbReference type="PANTHER" id="PTHR24093">
    <property type="entry name" value="CATION TRANSPORTING ATPASE"/>
    <property type="match status" value="1"/>
</dbReference>
<keyword evidence="3" id="KW-0479">Metal-binding</keyword>
<dbReference type="InterPro" id="IPR008250">
    <property type="entry name" value="ATPase_P-typ_transduc_dom_A_sf"/>
</dbReference>
<dbReference type="SFLD" id="SFLDS00003">
    <property type="entry name" value="Haloacid_Dehalogenase"/>
    <property type="match status" value="1"/>
</dbReference>
<dbReference type="InterPro" id="IPR006068">
    <property type="entry name" value="ATPase_P-typ_cation-transptr_C"/>
</dbReference>
<evidence type="ECO:0000256" key="9">
    <source>
        <dbReference type="ARBA" id="ARBA00023136"/>
    </source>
</evidence>
<evidence type="ECO:0000256" key="3">
    <source>
        <dbReference type="ARBA" id="ARBA00022723"/>
    </source>
</evidence>
<dbReference type="PRINTS" id="PR00119">
    <property type="entry name" value="CATATPASE"/>
</dbReference>
<comment type="subcellular location">
    <subcellularLocation>
        <location evidence="1">Endomembrane system</location>
        <topology evidence="1">Multi-pass membrane protein</topology>
    </subcellularLocation>
</comment>